<accession>A0A841AU63</accession>
<proteinExistence type="predicted"/>
<protein>
    <submittedName>
        <fullName evidence="2">Uncharacterized protein</fullName>
    </submittedName>
</protein>
<feature type="signal peptide" evidence="1">
    <location>
        <begin position="1"/>
        <end position="26"/>
    </location>
</feature>
<dbReference type="EMBL" id="JACHMX010000001">
    <property type="protein sequence ID" value="MBB5850527.1"/>
    <property type="molecule type" value="Genomic_DNA"/>
</dbReference>
<keyword evidence="3" id="KW-1185">Reference proteome</keyword>
<name>A0A841AU63_9PSEU</name>
<organism evidence="2 3">
    <name type="scientific">Amycolatopsis umgeniensis</name>
    <dbReference type="NCBI Taxonomy" id="336628"/>
    <lineage>
        <taxon>Bacteria</taxon>
        <taxon>Bacillati</taxon>
        <taxon>Actinomycetota</taxon>
        <taxon>Actinomycetes</taxon>
        <taxon>Pseudonocardiales</taxon>
        <taxon>Pseudonocardiaceae</taxon>
        <taxon>Amycolatopsis</taxon>
    </lineage>
</organism>
<feature type="chain" id="PRO_5032295460" evidence="1">
    <location>
        <begin position="27"/>
        <end position="146"/>
    </location>
</feature>
<reference evidence="2 3" key="1">
    <citation type="submission" date="2020-08" db="EMBL/GenBank/DDBJ databases">
        <title>Sequencing the genomes of 1000 actinobacteria strains.</title>
        <authorList>
            <person name="Klenk H.-P."/>
        </authorList>
    </citation>
    <scope>NUCLEOTIDE SEQUENCE [LARGE SCALE GENOMIC DNA]</scope>
    <source>
        <strain evidence="2 3">DSM 45272</strain>
    </source>
</reference>
<evidence type="ECO:0000256" key="1">
    <source>
        <dbReference type="SAM" id="SignalP"/>
    </source>
</evidence>
<comment type="caution">
    <text evidence="2">The sequence shown here is derived from an EMBL/GenBank/DDBJ whole genome shotgun (WGS) entry which is preliminary data.</text>
</comment>
<dbReference type="AlphaFoldDB" id="A0A841AU63"/>
<dbReference type="RefSeq" id="WP_184891777.1">
    <property type="nucleotide sequence ID" value="NZ_JACHMX010000001.1"/>
</dbReference>
<evidence type="ECO:0000313" key="2">
    <source>
        <dbReference type="EMBL" id="MBB5850527.1"/>
    </source>
</evidence>
<dbReference type="Proteomes" id="UP000580861">
    <property type="component" value="Unassembled WGS sequence"/>
</dbReference>
<gene>
    <name evidence="2" type="ORF">HDA45_000614</name>
</gene>
<keyword evidence="1" id="KW-0732">Signal</keyword>
<sequence length="146" mass="15555">MNVLKRFMVGALVVLASLVGAGTAMAAPPAASEVGIQAEGGGTTLIQSGTGWLSVRWSAHSRHTIWWGEGEFLSAGGVGNPKIVVTFFYDNGQIYDESSNSWGGKRMNEKHHRDINKSVDRDIVTVCAALFEGATYLNRACAPITA</sequence>
<evidence type="ECO:0000313" key="3">
    <source>
        <dbReference type="Proteomes" id="UP000580861"/>
    </source>
</evidence>